<evidence type="ECO:0000313" key="2">
    <source>
        <dbReference type="Proteomes" id="UP000185146"/>
    </source>
</evidence>
<dbReference type="Proteomes" id="UP000185146">
    <property type="component" value="Chromosome"/>
</dbReference>
<organism evidence="1 2">
    <name type="scientific">Pseudomonas putida</name>
    <name type="common">Arthrobacter siderocapsulatus</name>
    <dbReference type="NCBI Taxonomy" id="303"/>
    <lineage>
        <taxon>Bacteria</taxon>
        <taxon>Pseudomonadati</taxon>
        <taxon>Pseudomonadota</taxon>
        <taxon>Gammaproteobacteria</taxon>
        <taxon>Pseudomonadales</taxon>
        <taxon>Pseudomonadaceae</taxon>
        <taxon>Pseudomonas</taxon>
    </lineage>
</organism>
<proteinExistence type="predicted"/>
<dbReference type="AlphaFoldDB" id="A0A1L5PNY5"/>
<accession>A0A1L5PNY5</accession>
<dbReference type="EMBL" id="CP018743">
    <property type="protein sequence ID" value="APO81853.1"/>
    <property type="molecule type" value="Genomic_DNA"/>
</dbReference>
<evidence type="ECO:0008006" key="3">
    <source>
        <dbReference type="Google" id="ProtNLM"/>
    </source>
</evidence>
<dbReference type="RefSeq" id="WP_075044749.1">
    <property type="nucleotide sequence ID" value="NZ_CP018743.1"/>
</dbReference>
<sequence>MAQVSDIEILGVWKALSGNASTPGWRTIDLVQQTNSCRLKAARLSPSNEEAILVGFATTKIAPGTQLPHGQGFRIERTTLGELGSYHRWLAVIRQPEGNLELFAKVVSDIVSLIQSSNTLPEEMLFQRFLGRVRGWQEFMRQGREGLGPEKELGLIGELSFLNLLIDAKVLDFAAVESWKGPERGLHDFRIGFGSVEIKSTLALEGFPIRIGSLEQLDDTSCPPLFLGGLRFSLQETGKTLTELVDITRQRLEADPAAMRLFELAIHQAGYLDMHAASYTRRFLLTEAKFHLVDGTFPRLAPFNVSPAIRHASYELDLALVTAVNHSLSDVLEQLGIA</sequence>
<dbReference type="Pfam" id="PF14390">
    <property type="entry name" value="DUF4420"/>
    <property type="match status" value="1"/>
</dbReference>
<gene>
    <name evidence="1" type="ORF">BL240_10540</name>
</gene>
<dbReference type="InterPro" id="IPR025534">
    <property type="entry name" value="DUF4420"/>
</dbReference>
<evidence type="ECO:0000313" key="1">
    <source>
        <dbReference type="EMBL" id="APO81853.1"/>
    </source>
</evidence>
<protein>
    <recommendedName>
        <fullName evidence="3">PD-(D/E)XK motif protein</fullName>
    </recommendedName>
</protein>
<reference evidence="1 2" key="1">
    <citation type="submission" date="2016-12" db="EMBL/GenBank/DDBJ databases">
        <title>Draft Genome Sequence of Mercury Resistant Pseudomonas DRA525.</title>
        <authorList>
            <person name="Drace K.M."/>
        </authorList>
    </citation>
    <scope>NUCLEOTIDE SEQUENCE [LARGE SCALE GENOMIC DNA]</scope>
    <source>
        <strain evidence="1 2">DRA525</strain>
    </source>
</reference>
<name>A0A1L5PNY5_PSEPU</name>